<evidence type="ECO:0000313" key="3">
    <source>
        <dbReference type="EMBL" id="NUW45118.1"/>
    </source>
</evidence>
<dbReference type="SMART" id="SM00418">
    <property type="entry name" value="HTH_ARSR"/>
    <property type="match status" value="1"/>
</dbReference>
<dbReference type="Gene3D" id="1.10.10.10">
    <property type="entry name" value="Winged helix-like DNA-binding domain superfamily/Winged helix DNA-binding domain"/>
    <property type="match status" value="1"/>
</dbReference>
<dbReference type="InterPro" id="IPR036390">
    <property type="entry name" value="WH_DNA-bd_sf"/>
</dbReference>
<dbReference type="SUPFAM" id="SSF46785">
    <property type="entry name" value="Winged helix' DNA-binding domain"/>
    <property type="match status" value="1"/>
</dbReference>
<dbReference type="GO" id="GO:0003700">
    <property type="term" value="F:DNA-binding transcription factor activity"/>
    <property type="evidence" value="ECO:0007669"/>
    <property type="project" value="InterPro"/>
</dbReference>
<accession>A0A7Y6IW20</accession>
<organism evidence="3 4">
    <name type="scientific">Nonomuraea rhodomycinica</name>
    <dbReference type="NCBI Taxonomy" id="1712872"/>
    <lineage>
        <taxon>Bacteria</taxon>
        <taxon>Bacillati</taxon>
        <taxon>Actinomycetota</taxon>
        <taxon>Actinomycetes</taxon>
        <taxon>Streptosporangiales</taxon>
        <taxon>Streptosporangiaceae</taxon>
        <taxon>Nonomuraea</taxon>
    </lineage>
</organism>
<protein>
    <submittedName>
        <fullName evidence="3">Winged helix-turn-helix transcriptional regulator</fullName>
    </submittedName>
</protein>
<dbReference type="CDD" id="cd00090">
    <property type="entry name" value="HTH_ARSR"/>
    <property type="match status" value="1"/>
</dbReference>
<dbReference type="AlphaFoldDB" id="A0A7Y6IW20"/>
<evidence type="ECO:0000259" key="2">
    <source>
        <dbReference type="SMART" id="SM00418"/>
    </source>
</evidence>
<feature type="domain" description="HTH arsR-type" evidence="2">
    <location>
        <begin position="44"/>
        <end position="121"/>
    </location>
</feature>
<dbReference type="InterPro" id="IPR011991">
    <property type="entry name" value="ArsR-like_HTH"/>
</dbReference>
<comment type="caution">
    <text evidence="3">The sequence shown here is derived from an EMBL/GenBank/DDBJ whole genome shotgun (WGS) entry which is preliminary data.</text>
</comment>
<evidence type="ECO:0000313" key="4">
    <source>
        <dbReference type="Proteomes" id="UP000546126"/>
    </source>
</evidence>
<name>A0A7Y6IW20_9ACTN</name>
<dbReference type="Proteomes" id="UP000546126">
    <property type="component" value="Unassembled WGS sequence"/>
</dbReference>
<reference evidence="3 4" key="1">
    <citation type="submission" date="2020-06" db="EMBL/GenBank/DDBJ databases">
        <authorList>
            <person name="Chanama M."/>
        </authorList>
    </citation>
    <scope>NUCLEOTIDE SEQUENCE [LARGE SCALE GENOMIC DNA]</scope>
    <source>
        <strain evidence="3 4">TBRC6557</strain>
    </source>
</reference>
<gene>
    <name evidence="3" type="ORF">HT134_34100</name>
</gene>
<sequence length="233" mass="26490">MQPSVLNSQTTPLTEPDRKKHFAKFPLRFTVGSVEHSYEINDPRVLKVVAHPLRVRLLGLLRAEGPATASELGRVVGESSGSTSYHLRVLAKYGFIEEDPDRHDARERRWRSRHLYTSWDNVRMAATPEGWEAVRIIQARQVEMLAREMRAFEQSPDPDWLSVAGMSDYLAELPPAGVREFAERVGELVRELITRYAGHPEARHVQLWAAAFPRESRDSEASDTEASDTEEDT</sequence>
<keyword evidence="4" id="KW-1185">Reference proteome</keyword>
<dbReference type="EMBL" id="JABWGO010000011">
    <property type="protein sequence ID" value="NUW45118.1"/>
    <property type="molecule type" value="Genomic_DNA"/>
</dbReference>
<proteinExistence type="predicted"/>
<dbReference type="Pfam" id="PF12840">
    <property type="entry name" value="HTH_20"/>
    <property type="match status" value="1"/>
</dbReference>
<evidence type="ECO:0000256" key="1">
    <source>
        <dbReference type="SAM" id="MobiDB-lite"/>
    </source>
</evidence>
<feature type="region of interest" description="Disordered" evidence="1">
    <location>
        <begin position="213"/>
        <end position="233"/>
    </location>
</feature>
<dbReference type="InterPro" id="IPR001845">
    <property type="entry name" value="HTH_ArsR_DNA-bd_dom"/>
</dbReference>
<dbReference type="InterPro" id="IPR036388">
    <property type="entry name" value="WH-like_DNA-bd_sf"/>
</dbReference>
<feature type="compositionally biased region" description="Acidic residues" evidence="1">
    <location>
        <begin position="221"/>
        <end position="233"/>
    </location>
</feature>